<proteinExistence type="predicted"/>
<feature type="compositionally biased region" description="Basic and acidic residues" evidence="2">
    <location>
        <begin position="166"/>
        <end position="175"/>
    </location>
</feature>
<evidence type="ECO:0000313" key="5">
    <source>
        <dbReference type="Proteomes" id="UP000224006"/>
    </source>
</evidence>
<feature type="compositionally biased region" description="Gly residues" evidence="2">
    <location>
        <begin position="1398"/>
        <end position="1407"/>
    </location>
</feature>
<protein>
    <submittedName>
        <fullName evidence="4">Formin FRM3</fullName>
    </submittedName>
</protein>
<evidence type="ECO:0000259" key="3">
    <source>
        <dbReference type="PROSITE" id="PS51444"/>
    </source>
</evidence>
<feature type="region of interest" description="Disordered" evidence="2">
    <location>
        <begin position="1157"/>
        <end position="1300"/>
    </location>
</feature>
<reference evidence="4 5" key="1">
    <citation type="submission" date="2017-09" db="EMBL/GenBank/DDBJ databases">
        <title>Genome sequencing of Besnoitia besnoiti strain Bb-Ger1.</title>
        <authorList>
            <person name="Schares G."/>
            <person name="Venepally P."/>
            <person name="Lorenzi H.A."/>
        </authorList>
    </citation>
    <scope>NUCLEOTIDE SEQUENCE [LARGE SCALE GENOMIC DNA]</scope>
    <source>
        <strain evidence="4 5">Bb-Ger1</strain>
    </source>
</reference>
<feature type="region of interest" description="Disordered" evidence="2">
    <location>
        <begin position="723"/>
        <end position="806"/>
    </location>
</feature>
<dbReference type="InterPro" id="IPR015425">
    <property type="entry name" value="FH2_Formin"/>
</dbReference>
<feature type="domain" description="FH2" evidence="3">
    <location>
        <begin position="199"/>
        <end position="612"/>
    </location>
</feature>
<feature type="compositionally biased region" description="Basic and acidic residues" evidence="2">
    <location>
        <begin position="1318"/>
        <end position="1328"/>
    </location>
</feature>
<evidence type="ECO:0000313" key="4">
    <source>
        <dbReference type="EMBL" id="PFH36501.1"/>
    </source>
</evidence>
<feature type="compositionally biased region" description="Basic and acidic residues" evidence="2">
    <location>
        <begin position="1065"/>
        <end position="1081"/>
    </location>
</feature>
<evidence type="ECO:0000256" key="2">
    <source>
        <dbReference type="SAM" id="MobiDB-lite"/>
    </source>
</evidence>
<feature type="compositionally biased region" description="Polar residues" evidence="2">
    <location>
        <begin position="1488"/>
        <end position="1497"/>
    </location>
</feature>
<feature type="region of interest" description="Disordered" evidence="2">
    <location>
        <begin position="597"/>
        <end position="637"/>
    </location>
</feature>
<feature type="region of interest" description="Disordered" evidence="2">
    <location>
        <begin position="79"/>
        <end position="232"/>
    </location>
</feature>
<feature type="region of interest" description="Disordered" evidence="2">
    <location>
        <begin position="825"/>
        <end position="861"/>
    </location>
</feature>
<dbReference type="Pfam" id="PF02181">
    <property type="entry name" value="FH2"/>
    <property type="match status" value="1"/>
</dbReference>
<organism evidence="4 5">
    <name type="scientific">Besnoitia besnoiti</name>
    <name type="common">Apicomplexan protozoan</name>
    <dbReference type="NCBI Taxonomy" id="94643"/>
    <lineage>
        <taxon>Eukaryota</taxon>
        <taxon>Sar</taxon>
        <taxon>Alveolata</taxon>
        <taxon>Apicomplexa</taxon>
        <taxon>Conoidasida</taxon>
        <taxon>Coccidia</taxon>
        <taxon>Eucoccidiorida</taxon>
        <taxon>Eimeriorina</taxon>
        <taxon>Sarcocystidae</taxon>
        <taxon>Besnoitia</taxon>
    </lineage>
</organism>
<dbReference type="SUPFAM" id="SSF101447">
    <property type="entry name" value="Formin homology 2 domain (FH2 domain)"/>
    <property type="match status" value="1"/>
</dbReference>
<dbReference type="PROSITE" id="PS51444">
    <property type="entry name" value="FH2"/>
    <property type="match status" value="1"/>
</dbReference>
<dbReference type="STRING" id="94643.A0A2A9MJS5"/>
<dbReference type="InterPro" id="IPR042201">
    <property type="entry name" value="FH2_Formin_sf"/>
</dbReference>
<dbReference type="SMART" id="SM00498">
    <property type="entry name" value="FH2"/>
    <property type="match status" value="1"/>
</dbReference>
<dbReference type="KEGG" id="bbes:BESB_046930"/>
<comment type="caution">
    <text evidence="4">The sequence shown here is derived from an EMBL/GenBank/DDBJ whole genome shotgun (WGS) entry which is preliminary data.</text>
</comment>
<dbReference type="Proteomes" id="UP000224006">
    <property type="component" value="Chromosome III"/>
</dbReference>
<feature type="compositionally biased region" description="Low complexity" evidence="2">
    <location>
        <begin position="143"/>
        <end position="158"/>
    </location>
</feature>
<feature type="compositionally biased region" description="Basic and acidic residues" evidence="2">
    <location>
        <begin position="1413"/>
        <end position="1449"/>
    </location>
</feature>
<dbReference type="GeneID" id="40309623"/>
<sequence length="1503" mass="157456">MSALPACVLCCLGKGGPKAKTIGGVAGPRFLIAETHVPKPPPGFKAATKLQWTPLAEEKVTGTIFEGLLDRFPLASPRAQGAEAEASPPFSPCSVLNDTAESDGGSSPGSQQAALPPDLQKDLKAASESEAKLQQRALESVDGPSTSGGSSPLLSFSSCPATPESSVKKDAEGAKAARLGETCVAAPPSSASPGAPASPAGSSPLEPALQAPADEKSDSEQMEGTDGGATSTRGVVPFRYRLDFVRLFDLFYLDEKELSLKTKKAGGAGSGGGGAGGDGAGPLKKKGVLDGKASQNVEICLKKYKIATLDDFKDLAAQIDDPTTLAIDSNLADNITQYWPDTSMTEALKAKTAEDVLQMPVADQLYYTLIQHVSLGNEKLNFFLQRRGVDEELDSKREKLSKYSQAIDRLAKTLESDAFQDILGLVVRLGNCVNRGSKEGFGFKMKDFVGQLASCVSKDRSTNLFRVLVATVLEQNPADWEAMRGLQEVDAAKGIDLKDLLQFGDIEKKLGAWTKQIGDRRSAFGEAADKMEAWIHSREALLQELKKQVEDAEELQLRLRGLMGLTKAECIWPEPLRWFGQFYTHFETTAKEYRGAKDRDRQKAEREVKKKNDSIRRACTVGGGTTSSIAEKHSPSVPFRGSSTGRFAFSSCAAGSTGGDTSGNFFSGVGAQFQSSLAPPQRHRSCGGLEGSPFRSPGGPRPLSPLAPVGSPRAVKVKAFGSDEAWEDKPGSGPAGALQGEGGIAQAPAAEPGEESRSEDVKTGEDGGGQSGGQVSPKEATQEKVIWDAKGRRDSHPGALAMTPSDSASYRVSCLGLVATTIKHEKSKVAEKTKGKESVGDEGAREKRAAAADTASGEKAEKHVEDVVNLIANVDEEGRGMPPRIMATWAKARSPNSVVCHRGKKGASGMTFPALLRNKLHREQQRSVFDSSRFSSTPHGAPSITLVAASHASSDVYTPPLSSCQSPLSPQTSLRLQSLQGASHGVLSSASASPDSCIIPLSVTLPNLSPSTGIFRELAVSSLDKGASLGRRDSRGEVIPLSSGEGVGGGSVSASFVKSELTTSMREDERGESATKARVADKVGSPLVRNKVILPTSTAPSGAARASGRASRPAGAEPLQASAVTAGVSEMDKEWVRCGGGYCRQSESISNATTAAALRGQPRDVGRTASSSFVSHGSSAALPATTGSGAPPSRETLGVADEREETEARGSASKPTRRRSHGAAVDEADAGTRLEGRGASKPGGKRGTSGKFQSSQQHQASPPCSQSPQISGRSVMDGAREETAHAAAERAGEATMGGVFPLKSRGAADAIAEAENVGLEKPEGRPDDADLVSAPGGRGSLPVVASRRALERTSTASESIRKVRTRVTGGREGSVERQATNPYIAANVPRNPRRSDPGGRGVAGPGLSGDSPRAADARRLSAKGRAFDSDEKHVEAGDEGRRRDRKRTEPVGAAVSTPLRHARLMIKQHAVSQAAGGRECPRGPEQLLPQSASATTATEREPA</sequence>
<feature type="compositionally biased region" description="Low complexity" evidence="2">
    <location>
        <begin position="1095"/>
        <end position="1116"/>
    </location>
</feature>
<dbReference type="VEuPathDB" id="ToxoDB:BESB_046930"/>
<dbReference type="OrthoDB" id="332778at2759"/>
<feature type="region of interest" description="Disordered" evidence="2">
    <location>
        <begin position="1313"/>
        <end position="1503"/>
    </location>
</feature>
<feature type="compositionally biased region" description="Low complexity" evidence="2">
    <location>
        <begin position="185"/>
        <end position="204"/>
    </location>
</feature>
<feature type="region of interest" description="Disordered" evidence="2">
    <location>
        <begin position="675"/>
        <end position="710"/>
    </location>
</feature>
<feature type="compositionally biased region" description="Basic and acidic residues" evidence="2">
    <location>
        <begin position="1278"/>
        <end position="1292"/>
    </location>
</feature>
<feature type="region of interest" description="Disordered" evidence="2">
    <location>
        <begin position="1027"/>
        <end position="1081"/>
    </location>
</feature>
<name>A0A2A9MJS5_BESBE</name>
<evidence type="ECO:0000256" key="1">
    <source>
        <dbReference type="SAM" id="Coils"/>
    </source>
</evidence>
<feature type="coiled-coil region" evidence="1">
    <location>
        <begin position="535"/>
        <end position="562"/>
    </location>
</feature>
<feature type="compositionally biased region" description="Basic and acidic residues" evidence="2">
    <location>
        <begin position="119"/>
        <end position="133"/>
    </location>
</feature>
<feature type="compositionally biased region" description="Basic and acidic residues" evidence="2">
    <location>
        <begin position="780"/>
        <end position="796"/>
    </location>
</feature>
<dbReference type="Gene3D" id="1.20.58.2220">
    <property type="entry name" value="Formin, FH2 domain"/>
    <property type="match status" value="1"/>
</dbReference>
<feature type="compositionally biased region" description="Polar residues" evidence="2">
    <location>
        <begin position="1250"/>
        <end position="1272"/>
    </location>
</feature>
<feature type="compositionally biased region" description="Basic and acidic residues" evidence="2">
    <location>
        <begin position="597"/>
        <end position="616"/>
    </location>
</feature>
<keyword evidence="1" id="KW-0175">Coiled coil</keyword>
<feature type="compositionally biased region" description="Low complexity" evidence="2">
    <location>
        <begin position="1169"/>
        <end position="1181"/>
    </location>
</feature>
<feature type="compositionally biased region" description="Basic and acidic residues" evidence="2">
    <location>
        <begin position="754"/>
        <end position="765"/>
    </location>
</feature>
<feature type="compositionally biased region" description="Polar residues" evidence="2">
    <location>
        <begin position="94"/>
        <end position="113"/>
    </location>
</feature>
<accession>A0A2A9MJS5</accession>
<keyword evidence="5" id="KW-1185">Reference proteome</keyword>
<feature type="region of interest" description="Disordered" evidence="2">
    <location>
        <begin position="1094"/>
        <end position="1118"/>
    </location>
</feature>
<gene>
    <name evidence="4" type="ORF">BESB_046930</name>
</gene>
<dbReference type="RefSeq" id="XP_029220510.1">
    <property type="nucleotide sequence ID" value="XM_029363144.1"/>
</dbReference>
<dbReference type="EMBL" id="NWUJ01000003">
    <property type="protein sequence ID" value="PFH36501.1"/>
    <property type="molecule type" value="Genomic_DNA"/>
</dbReference>